<keyword evidence="1" id="KW-0175">Coiled coil</keyword>
<dbReference type="EMBL" id="BMAR01000015">
    <property type="protein sequence ID" value="GFR46583.1"/>
    <property type="molecule type" value="Genomic_DNA"/>
</dbReference>
<sequence>MKSNRGNLDLSSLASSALGARGHMSLDEGLGLVTAAVAAASKQQLLNLDKKNNKPKTWNTSTRASPAWKTKTRQQENKENRTALPKKFQHVQSKLSAPIFQRRSAHLQLGEVGANSGALSAGATLQSSLSVGAVASSLPELPQSAGGDMDAVTSSEIAAASLCPFVTTRRGNMSASPLHDSGNAFPESWDHSVNTPAEFGAVATASPSGDVDDQEVLQHGVACAPVGSPPTHISAGLPYDVSEGPTPSASCTSKPAPSNTPPECTSMVLALEGAAQRAAPDAASGETTSFRAWLASMGIDNSPLPEAALRVLWQKTVQQEALIEQLKESELQLAQQEADERARHVGLLLAENEDLQRAKTRLQRELQEARERLAQLKVASMPLADSPAMIVGARRLSGDWALDLSPRDNANMASSGLAASASGVRETSQLIESTVPMGGIASPGLMQPQEPSSLLTCEQPLTSASVTSVCQDGGLHGVFTPASDVNRLDATSPNYAAISANQHPGAANWEPQTSVSQSQPWPSSSFMDLAACGESPAMAFGVSDDIFGLTPASASGSIGVAPCAAPASSDPIAGLGPFGPASPCDSIARSLGAMWSPPPSLGAMDASSPQPSVDASAVSGSSLPFAFKAWGTAQADGGACPTGETGTPGEIGSVGYSPRLSPGLSVVSQPQHPVSFGTWDSIQQEGSSGKDHVSPAPFVGSMQPASAATPSSHDVLGSTEPPSNLSTPLQAVPVSPRACAGQLRCNPLFESDSPASCMSGALPERLILPGPAETPIQNRLADFCSLASTPMTIRSDYPGIAPTPDVGEGVFTPAGAVHDVVEEARPPLCDSPASGADMRASAVDLSERLVAFDTREPSTVASPGPADVSMPAVATSPEANSGSIQRFPEPSGDGQGESSSAVATDGMEADGTEVDKLGDLILGFAVADTHETSPGAATPIALAIQDALGSANVMELADGAQPVDLGALGSPVGAAGDAAIATATPFSFDASDFAADGSPQTSLVAGFSPRGELTSSVAAVQPTGDVQVPNLDVQGESHSPAAELDDLVTPESTEPETCVGDQLGDLRAAAIDGVGAAGQDVAEETGRVAVCSGDLAAPAPEYAVLETQTAVAQQAADPGVGDSTVAHAFVFVDSHPGPSVEEVDYLATPKSARSAQADPDQDAGPDQATEGEVSSSTTSKLLPAGEHQPVLPPSPVTADSEEHASEPRDEGFITAPASDHGSAESSPSVSAMAAQARDAVPAGNSAAKTGPDSGSRSSGSHGNSYPSTPTVNRQASPTSTIFATPLEAFATPTSLASIYSAARLTALQMYGSVPNSIARELTPGAPTPSEFSFGFGRQQFVAAGMRSEAPTPAFGFGFAAGNVADAEAATPRLGPHQRVAGLAAFGSPLPVMQLTPVQLRVLDRLAGEVIAAMSPVVHASDSASGSPAVQGGQPEANNSAQPSTATTASGFNMAQFLAQLHSPLPAAMQPQGRRVAPPNPSTAAPVTVDVQQPHAQKGLVAAGGQPTSNVTAPVAHAPSPARNFSSLLAFLNAAGRHAPTPGVAAHASRAVDSGEDSQTEAEAVGDDTMPAPEEDAAAAAHRDAVAAAAVISFAQLLAHLRSPMPQGGAARNQPTALHTVGAAALADLHSGVDSPVAAAGAHDSPANSEAASFGFSTAAKQMAARMTPSSTPGEGGLSFLRWAHEAPPSFRIDSDLRSTARHARSASNPPSPLSFSFGLQANLSGDFTPTVGGGHPNHMSPFSFGRSGSHQNLFHLATSPARIEERMEAVHQGIEDGAGIGSQATPSGTSPAPSLGFWNFGVGPSCTAPGASPTASQLGFTFGNTCPSAMGTPCWFPVGGNAGAAAFGTPTGAKRAEGAGVGGSAWDELVAMSPTLFGMAAEGSPEDTPGVVQRPRMAGAGNVAGGCPEISHAEAAAAAMAGVPEPASFWANLLGNLLSPMPAITRSRRMEQSPPSQQQSASQVKAAPSFEALPEACILGAPSAETRVPREDTFSFNAEPASSVIRVASNPPDTARSSAVVDMSEIPATKTDTAAQSSLTGNGAAANAGAAGTAVSLPDTIPPPPYEDLPELIARGLCMSVQASAEKAAPVLADGSAVKTCSSMGENVTPLACHQQAAAKLAPVVAAPVALSAVHPGSPDSPAGDRLFTPTRHALVSVSSAAGGCSRAVPASQPSDTLVVESVTGSNMVGMAASQADIQVGCTTDPIVTPSRLLRTAVSSNSMMAHAVTSSSMHTSPVLSFGAAVESAHGCCSSQVADLTGVTAAGGAQQLSATTVSPARSEAATQGAGQGAGQESSLLVDNSIGFSADAVERLLFLTSDARGDVECMSAVTADVTSALPEATSTQGAAVVGSDGMDRPDVASATATDAEPLIDALPKASEASAGSDDTVVTAGSEVASAVQATPCLDATEALVTTDADAESTPSRPVAAESGGAEAAAAKAGPSTPESSPAPSAHPSIFDGVQPASSNTPFSYISGTIPPTPRTADLASTSKSVALPASEHVAAAGHFWAPSPSGLKGAITERVTLEVLNRRISASADLLLDFQGSPGHPYVPPASVTGATTPRLKGNSTGACTPRSLASAMVSPGRKGWAPPRCDPSTPTGAAASQPAAVAQPNEVSLLPKAAATSGAAGAAVHQAAAPAAAGAAGVPVKAVDAADASASARARLLLSEQAPPVQQLIAASVNNTLASAAAAVLHPAGVPADHVPLSQRLGLWPAYPAAWGVPCEWSQSVMVAGVPVLAQPAKPTGVATQTGPTPVQQAGPSKPAVVTRDVQTTPGLQKLFDNAAKQEPEASVGRRSGVPSLPRPPASQTLSGDSQQQGPARKTSFRSRIPAASSSASEASSLAAPSSAAMPVASGGAASTGAPDDDDDSSPVPSEPMGRVGRRGRLLSHGGPQRIPVKLGEDEVRRRANVLGMRISPYLRTKQVRGRGPQAPKPE</sequence>
<evidence type="ECO:0000313" key="3">
    <source>
        <dbReference type="EMBL" id="GFR46583.1"/>
    </source>
</evidence>
<keyword evidence="4" id="KW-1185">Reference proteome</keyword>
<proteinExistence type="predicted"/>
<feature type="region of interest" description="Disordered" evidence="2">
    <location>
        <begin position="2783"/>
        <end position="2903"/>
    </location>
</feature>
<feature type="compositionally biased region" description="Acidic residues" evidence="2">
    <location>
        <begin position="1553"/>
        <end position="1565"/>
    </location>
</feature>
<feature type="compositionally biased region" description="Polar residues" evidence="2">
    <location>
        <begin position="703"/>
        <end position="712"/>
    </location>
</feature>
<feature type="region of interest" description="Disordered" evidence="2">
    <location>
        <begin position="1948"/>
        <end position="1967"/>
    </location>
</feature>
<feature type="coiled-coil region" evidence="1">
    <location>
        <begin position="319"/>
        <end position="379"/>
    </location>
</feature>
<evidence type="ECO:0000256" key="2">
    <source>
        <dbReference type="SAM" id="MobiDB-lite"/>
    </source>
</evidence>
<feature type="region of interest" description="Disordered" evidence="2">
    <location>
        <begin position="1150"/>
        <end position="1275"/>
    </location>
</feature>
<feature type="compositionally biased region" description="Low complexity" evidence="2">
    <location>
        <begin position="638"/>
        <end position="651"/>
    </location>
</feature>
<evidence type="ECO:0000256" key="1">
    <source>
        <dbReference type="SAM" id="Coils"/>
    </source>
</evidence>
<feature type="region of interest" description="Disordered" evidence="2">
    <location>
        <begin position="2561"/>
        <end position="2611"/>
    </location>
</feature>
<feature type="compositionally biased region" description="Polar residues" evidence="2">
    <location>
        <begin position="2809"/>
        <end position="2821"/>
    </location>
</feature>
<feature type="region of interest" description="Disordered" evidence="2">
    <location>
        <begin position="2416"/>
        <end position="2463"/>
    </location>
</feature>
<feature type="compositionally biased region" description="Polar residues" evidence="2">
    <location>
        <begin position="55"/>
        <end position="64"/>
    </location>
</feature>
<organism evidence="3 4">
    <name type="scientific">Astrephomene gubernaculifera</name>
    <dbReference type="NCBI Taxonomy" id="47775"/>
    <lineage>
        <taxon>Eukaryota</taxon>
        <taxon>Viridiplantae</taxon>
        <taxon>Chlorophyta</taxon>
        <taxon>core chlorophytes</taxon>
        <taxon>Chlorophyceae</taxon>
        <taxon>CS clade</taxon>
        <taxon>Chlamydomonadales</taxon>
        <taxon>Astrephomenaceae</taxon>
        <taxon>Astrephomene</taxon>
    </lineage>
</organism>
<accession>A0AAD3DTY9</accession>
<reference evidence="3 4" key="1">
    <citation type="journal article" date="2021" name="Sci. Rep.">
        <title>Genome sequencing of the multicellular alga Astrephomene provides insights into convergent evolution of germ-soma differentiation.</title>
        <authorList>
            <person name="Yamashita S."/>
            <person name="Yamamoto K."/>
            <person name="Matsuzaki R."/>
            <person name="Suzuki S."/>
            <person name="Yamaguchi H."/>
            <person name="Hirooka S."/>
            <person name="Minakuchi Y."/>
            <person name="Miyagishima S."/>
            <person name="Kawachi M."/>
            <person name="Toyoda A."/>
            <person name="Nozaki H."/>
        </authorList>
    </citation>
    <scope>NUCLEOTIDE SEQUENCE [LARGE SCALE GENOMIC DNA]</scope>
    <source>
        <strain evidence="3 4">NIES-4017</strain>
    </source>
</reference>
<feature type="compositionally biased region" description="Low complexity" evidence="2">
    <location>
        <begin position="2830"/>
        <end position="2865"/>
    </location>
</feature>
<feature type="compositionally biased region" description="Basic and acidic residues" evidence="2">
    <location>
        <begin position="1200"/>
        <end position="1211"/>
    </location>
</feature>
<feature type="compositionally biased region" description="Low complexity" evidence="2">
    <location>
        <begin position="2429"/>
        <end position="2458"/>
    </location>
</feature>
<gene>
    <name evidence="3" type="ORF">Agub_g8188</name>
</gene>
<feature type="compositionally biased region" description="Low complexity" evidence="2">
    <location>
        <begin position="1250"/>
        <end position="1267"/>
    </location>
</feature>
<feature type="region of interest" description="Disordered" evidence="2">
    <location>
        <begin position="47"/>
        <end position="85"/>
    </location>
</feature>
<comment type="caution">
    <text evidence="3">The sequence shown here is derived from an EMBL/GenBank/DDBJ whole genome shotgun (WGS) entry which is preliminary data.</text>
</comment>
<feature type="compositionally biased region" description="Low complexity" evidence="2">
    <location>
        <begin position="1952"/>
        <end position="1967"/>
    </location>
</feature>
<name>A0AAD3DTY9_9CHLO</name>
<feature type="region of interest" description="Disordered" evidence="2">
    <location>
        <begin position="1539"/>
        <end position="1580"/>
    </location>
</feature>
<feature type="compositionally biased region" description="Polar residues" evidence="2">
    <location>
        <begin position="2749"/>
        <end position="2762"/>
    </location>
</feature>
<feature type="compositionally biased region" description="Polar residues" evidence="2">
    <location>
        <begin position="1435"/>
        <end position="1446"/>
    </location>
</feature>
<feature type="compositionally biased region" description="Low complexity" evidence="2">
    <location>
        <begin position="1155"/>
        <end position="1168"/>
    </location>
</feature>
<feature type="compositionally biased region" description="Polar residues" evidence="2">
    <location>
        <begin position="666"/>
        <end position="687"/>
    </location>
</feature>
<feature type="region of interest" description="Disordered" evidence="2">
    <location>
        <begin position="2746"/>
        <end position="2770"/>
    </location>
</feature>
<feature type="region of interest" description="Disordered" evidence="2">
    <location>
        <begin position="854"/>
        <end position="905"/>
    </location>
</feature>
<evidence type="ECO:0000313" key="4">
    <source>
        <dbReference type="Proteomes" id="UP001054857"/>
    </source>
</evidence>
<dbReference type="Proteomes" id="UP001054857">
    <property type="component" value="Unassembled WGS sequence"/>
</dbReference>
<feature type="region of interest" description="Disordered" evidence="2">
    <location>
        <begin position="1419"/>
        <end position="1446"/>
    </location>
</feature>
<feature type="region of interest" description="Disordered" evidence="2">
    <location>
        <begin position="662"/>
        <end position="726"/>
    </location>
</feature>
<feature type="region of interest" description="Disordered" evidence="2">
    <location>
        <begin position="2341"/>
        <end position="2369"/>
    </location>
</feature>
<feature type="compositionally biased region" description="Low complexity" evidence="2">
    <location>
        <begin position="2598"/>
        <end position="2611"/>
    </location>
</feature>
<protein>
    <submittedName>
        <fullName evidence="3">Uncharacterized protein</fullName>
    </submittedName>
</protein>
<feature type="region of interest" description="Disordered" evidence="2">
    <location>
        <begin position="638"/>
        <end position="657"/>
    </location>
</feature>